<dbReference type="Proteomes" id="UP001057877">
    <property type="component" value="Chromosome"/>
</dbReference>
<gene>
    <name evidence="1" type="ORF">L1F29_15175</name>
</gene>
<accession>A0ABY5SH45</accession>
<sequence>MALNQAFRMLWEQHVAWTRMLIISIAEGLQDESAVTERLLQNPSDMAAVFRHYYGDQIASRFNQLMREHLLLADQLVKAAKAGDEQAAADAEKKWYANADEIAAFLASINPYYSESALRNMLYDHLRMTKEEAVLRISKKYPSDIEKYNQIEKQALEMADAFTDGIVKQFPAMFRI</sequence>
<keyword evidence="2" id="KW-1185">Reference proteome</keyword>
<organism evidence="1 2">
    <name type="scientific">Paenibacillus spongiae</name>
    <dbReference type="NCBI Taxonomy" id="2909671"/>
    <lineage>
        <taxon>Bacteria</taxon>
        <taxon>Bacillati</taxon>
        <taxon>Bacillota</taxon>
        <taxon>Bacilli</taxon>
        <taxon>Bacillales</taxon>
        <taxon>Paenibacillaceae</taxon>
        <taxon>Paenibacillus</taxon>
    </lineage>
</organism>
<evidence type="ECO:0000313" key="1">
    <source>
        <dbReference type="EMBL" id="UVI33094.1"/>
    </source>
</evidence>
<dbReference type="RefSeq" id="WP_258389147.1">
    <property type="nucleotide sequence ID" value="NZ_CP091430.1"/>
</dbReference>
<evidence type="ECO:0000313" key="2">
    <source>
        <dbReference type="Proteomes" id="UP001057877"/>
    </source>
</evidence>
<protein>
    <submittedName>
        <fullName evidence="1">Acetylglutamate kinase</fullName>
    </submittedName>
</protein>
<dbReference type="GO" id="GO:0016301">
    <property type="term" value="F:kinase activity"/>
    <property type="evidence" value="ECO:0007669"/>
    <property type="project" value="UniProtKB-KW"/>
</dbReference>
<name>A0ABY5SH45_9BACL</name>
<keyword evidence="1" id="KW-0418">Kinase</keyword>
<keyword evidence="1" id="KW-0808">Transferase</keyword>
<proteinExistence type="predicted"/>
<dbReference type="EMBL" id="CP091430">
    <property type="protein sequence ID" value="UVI33094.1"/>
    <property type="molecule type" value="Genomic_DNA"/>
</dbReference>
<reference evidence="1" key="1">
    <citation type="submission" date="2022-01" db="EMBL/GenBank/DDBJ databases">
        <title>Paenibacillus spongiae sp. nov., isolated from marine sponge.</title>
        <authorList>
            <person name="Li Z."/>
            <person name="Zhang M."/>
        </authorList>
    </citation>
    <scope>NUCLEOTIDE SEQUENCE</scope>
    <source>
        <strain evidence="1">PHS-Z3</strain>
    </source>
</reference>